<dbReference type="PROSITE" id="PS51257">
    <property type="entry name" value="PROKAR_LIPOPROTEIN"/>
    <property type="match status" value="1"/>
</dbReference>
<reference evidence="2" key="1">
    <citation type="submission" date="2016-11" db="EMBL/GenBank/DDBJ databases">
        <authorList>
            <person name="Varghese N."/>
            <person name="Submissions S."/>
        </authorList>
    </citation>
    <scope>NUCLEOTIDE SEQUENCE [LARGE SCALE GENOMIC DNA]</scope>
    <source>
        <strain evidence="2">DSM 21264</strain>
    </source>
</reference>
<organism evidence="1 2">
    <name type="scientific">Vibrio gazogenes DSM 21264 = NBRC 103151</name>
    <dbReference type="NCBI Taxonomy" id="1123492"/>
    <lineage>
        <taxon>Bacteria</taxon>
        <taxon>Pseudomonadati</taxon>
        <taxon>Pseudomonadota</taxon>
        <taxon>Gammaproteobacteria</taxon>
        <taxon>Vibrionales</taxon>
        <taxon>Vibrionaceae</taxon>
        <taxon>Vibrio</taxon>
    </lineage>
</organism>
<evidence type="ECO:0000313" key="1">
    <source>
        <dbReference type="EMBL" id="SHG16735.1"/>
    </source>
</evidence>
<protein>
    <submittedName>
        <fullName evidence="1">Uncharacterized protein</fullName>
    </submittedName>
</protein>
<gene>
    <name evidence="1" type="ORF">SAMN02745781_04132</name>
</gene>
<dbReference type="Proteomes" id="UP000184159">
    <property type="component" value="Unassembled WGS sequence"/>
</dbReference>
<evidence type="ECO:0000313" key="2">
    <source>
        <dbReference type="Proteomes" id="UP000184159"/>
    </source>
</evidence>
<name>A0A1M5HL90_VIBGA</name>
<accession>A0A1M5HL90</accession>
<dbReference type="EMBL" id="FQUH01000034">
    <property type="protein sequence ID" value="SHG16735.1"/>
    <property type="molecule type" value="Genomic_DNA"/>
</dbReference>
<keyword evidence="2" id="KW-1185">Reference proteome</keyword>
<sequence>MKKLLTILFVLMSFTGCTTKLPAEIVTLSSSMEQQLLSSQRSHIALVQSYFQMVRQQREDWIQTVWLQKYLKTFIKTGKLEETVKGEVVWDQFNKKFVTPKAPYQEVQKFDTLMVWTGQVQKQLAKKRQELITPLDRQEQELIMKVNAAYAQLLANNATITAHLASIKDVEDVQTRLLNQAGLDGLNADITETFSQMSEESNRLNQKLSEANSKLGD</sequence>
<dbReference type="AlphaFoldDB" id="A0A1M5HL90"/>
<dbReference type="RefSeq" id="WP_072963649.1">
    <property type="nucleotide sequence ID" value="NZ_FQUH01000034.1"/>
</dbReference>
<proteinExistence type="predicted"/>